<dbReference type="InterPro" id="IPR038901">
    <property type="entry name" value="HEXDC-like"/>
</dbReference>
<feature type="compositionally biased region" description="Low complexity" evidence="1">
    <location>
        <begin position="515"/>
        <end position="524"/>
    </location>
</feature>
<feature type="region of interest" description="Disordered" evidence="1">
    <location>
        <begin position="1216"/>
        <end position="1235"/>
    </location>
</feature>
<dbReference type="InterPro" id="IPR041063">
    <property type="entry name" value="Glyco_H_20C_C"/>
</dbReference>
<keyword evidence="4" id="KW-1185">Reference proteome</keyword>
<feature type="region of interest" description="Disordered" evidence="1">
    <location>
        <begin position="213"/>
        <end position="240"/>
    </location>
</feature>
<feature type="compositionally biased region" description="Acidic residues" evidence="1">
    <location>
        <begin position="255"/>
        <end position="273"/>
    </location>
</feature>
<feature type="compositionally biased region" description="Low complexity" evidence="1">
    <location>
        <begin position="382"/>
        <end position="392"/>
    </location>
</feature>
<feature type="compositionally biased region" description="Low complexity" evidence="1">
    <location>
        <begin position="695"/>
        <end position="714"/>
    </location>
</feature>
<evidence type="ECO:0000313" key="3">
    <source>
        <dbReference type="EMBL" id="POW04580.1"/>
    </source>
</evidence>
<dbReference type="SUPFAM" id="SSF51445">
    <property type="entry name" value="(Trans)glycosidases"/>
    <property type="match status" value="1"/>
</dbReference>
<sequence length="1388" mass="157367">MVGSRKPDPDYPCAIYKPGTSSVPPSCQFLDFNIRRIENLQDPRGLEFAIILALLGFTETVSLDQESRRSPSPPHSQKQLTSAPGSSSMTNYYDSPPIEANELRVHENSSTSELVAQGHKLFEDPLFLYLLVHAPNPKSFKRATVIAEQIKRDRFKRHGEELYQYLVDDIISEEIASGRRSSLPTMNTGPKPNTSLKVYLSRTPLDELLPKSATKKLGKSSFKPQLPPKQSSSPSTIQSRFMTGYQHNITPYYLEEEDEEEQEPEQENEEQERQEEKEAETQEEEKEAVDQEKDSQDCHDEGGKELGSTEEKQEPIESEKAEAQPFSPTQEPAESKGHERFMICANELRPMSEEKQPKNKIVMVKESVDRKRESRIRFSMISDSTTNTSNTSDPKRRPISWISSSRTSPPIDPNDDENGNRSSRESSPSFNKRYSFPVERADSVRSKSSTIRSTASSFVEIVLSSCCQAYSSAFSSSPSPSPVDGDGDRSTTPHHHHKPLSAIKRLALPRRNHISTPPSSSNNTGNQFGQAWKRLSSASNNTSAFLHSYKPSSNSTSTHTSNTTTSGSADSIDSLDPRCSVDHEGSRMSITDEPPSTIQDQRQEDQDQESQSKHPPIRLVCLDFEVENELRFGLHEFSIHSIRNNFNFISLLNHHNLHGHDGGLHMDSLDLNSVHSFNSSIYNSRINLDLRTPKSSSPSSSSLNSNSNLNQNSNEQQTGGYTIETSHPNFDTLSNTDPGYLSRVIEATIGNNSEGSERFVITIRYVTKSDAFRALGHILGTTRHYYSLTSQNSFINSNPNHQNSWNSRVFEDLVHTLINHKTEKSGFESLGLMVDCSRNGVLKINRVKELSRFISLMGLNLLQLYTEDTYQIKDEPFFGYFRGPYTQSELKEIDDYAYELFMLQWPRFGGMRDTHDVLLVGSTEVYGFIEKMIRAITTPLRSKKIHIGMDEAHGVSEGRYRQLYGHKDSCQVFTDHLNKVNQICAKLDLKPMIWSDMLFCLAAKNNSLGGYYDSSNPATPELVQSIPPEIELDYYHTTSAPYINKINQHRDLNYKSPAMASGIWTWSRFWTALPFTIETITASMKAIKNPQSGVKHALTTIWGDEGNECDIWSALPGILFYADHAYSDNSEIDLGFLKSKFDGICGGSFDDFVFASKLDDLQPENQLIDDKARFTPNLSKWLIWEEPFYSILSPQYAGHDLETHYNQLSKYLDQAMGSRGGQTNGHDGKSGEGRLRTIDHPMNERLMLPNLIAKVLGLKCHLRDRLVHAYRHNDREELVALAGPSPLSRLSRLRVLCDQTWKYHRNLWMSMYKPFGWEVLDLRYGGLRARLESMHERLMGYLDPDNLAVDRIEELEVDTELVYPTSGAVMMLDYHRIMNLKHHHQIRT</sequence>
<feature type="compositionally biased region" description="Basic and acidic residues" evidence="1">
    <location>
        <begin position="366"/>
        <end position="376"/>
    </location>
</feature>
<feature type="compositionally biased region" description="Basic and acidic residues" evidence="1">
    <location>
        <begin position="288"/>
        <end position="322"/>
    </location>
</feature>
<name>A0A2S4V534_9BASI</name>
<feature type="domain" description="Glycoside Hydrolase 20C C-terminal" evidence="2">
    <location>
        <begin position="1150"/>
        <end position="1366"/>
    </location>
</feature>
<evidence type="ECO:0000256" key="1">
    <source>
        <dbReference type="SAM" id="MobiDB-lite"/>
    </source>
</evidence>
<reference evidence="4" key="3">
    <citation type="journal article" date="2018" name="Mol. Plant Microbe Interact.">
        <title>Genome sequence resources for the wheat stripe rust pathogen (Puccinia striiformis f. sp. tritici) and the barley stripe rust pathogen (Puccinia striiformis f. sp. hordei).</title>
        <authorList>
            <person name="Xia C."/>
            <person name="Wang M."/>
            <person name="Yin C."/>
            <person name="Cornejo O.E."/>
            <person name="Hulbert S.H."/>
            <person name="Chen X."/>
        </authorList>
    </citation>
    <scope>NUCLEOTIDE SEQUENCE [LARGE SCALE GENOMIC DNA]</scope>
    <source>
        <strain evidence="4">93TX-2</strain>
    </source>
</reference>
<feature type="compositionally biased region" description="Basic and acidic residues" evidence="1">
    <location>
        <begin position="1226"/>
        <end position="1235"/>
    </location>
</feature>
<dbReference type="CDD" id="cd06565">
    <property type="entry name" value="GH20_GcnA-like"/>
    <property type="match status" value="1"/>
</dbReference>
<protein>
    <recommendedName>
        <fullName evidence="2">Glycoside Hydrolase 20C C-terminal domain-containing protein</fullName>
    </recommendedName>
</protein>
<reference evidence="4" key="2">
    <citation type="journal article" date="2018" name="BMC Genomics">
        <title>Genomic insights into host adaptation between the wheat stripe rust pathogen (Puccinia striiformis f. sp. tritici) and the barley stripe rust pathogen (Puccinia striiformis f. sp. hordei).</title>
        <authorList>
            <person name="Xia C."/>
            <person name="Wang M."/>
            <person name="Yin C."/>
            <person name="Cornejo O.E."/>
            <person name="Hulbert S.H."/>
            <person name="Chen X."/>
        </authorList>
    </citation>
    <scope>NUCLEOTIDE SEQUENCE [LARGE SCALE GENOMIC DNA]</scope>
    <source>
        <strain evidence="4">93TX-2</strain>
    </source>
</reference>
<reference evidence="3 4" key="1">
    <citation type="submission" date="2017-12" db="EMBL/GenBank/DDBJ databases">
        <title>Gene loss provides genomic basis for host adaptation in cereal stripe rust fungi.</title>
        <authorList>
            <person name="Xia C."/>
        </authorList>
    </citation>
    <scope>NUCLEOTIDE SEQUENCE [LARGE SCALE GENOMIC DNA]</scope>
    <source>
        <strain evidence="3 4">93TX-2</strain>
    </source>
</reference>
<feature type="region of interest" description="Disordered" evidence="1">
    <location>
        <begin position="691"/>
        <end position="732"/>
    </location>
</feature>
<feature type="compositionally biased region" description="Polar residues" evidence="1">
    <location>
        <begin position="715"/>
        <end position="732"/>
    </location>
</feature>
<dbReference type="PANTHER" id="PTHR21040:SF8">
    <property type="entry name" value="BCDNA.GH04120"/>
    <property type="match status" value="1"/>
</dbReference>
<dbReference type="EMBL" id="PKSM01000182">
    <property type="protein sequence ID" value="POW04580.1"/>
    <property type="molecule type" value="Genomic_DNA"/>
</dbReference>
<dbReference type="Proteomes" id="UP000238274">
    <property type="component" value="Unassembled WGS sequence"/>
</dbReference>
<dbReference type="PANTHER" id="PTHR21040">
    <property type="entry name" value="BCDNA.GH04120"/>
    <property type="match status" value="1"/>
</dbReference>
<dbReference type="Gene3D" id="1.20.120.670">
    <property type="entry name" value="N-acetyl-b-d-glucoasminidase"/>
    <property type="match status" value="1"/>
</dbReference>
<evidence type="ECO:0000313" key="4">
    <source>
        <dbReference type="Proteomes" id="UP000238274"/>
    </source>
</evidence>
<feature type="region of interest" description="Disordered" evidence="1">
    <location>
        <begin position="255"/>
        <end position="453"/>
    </location>
</feature>
<organism evidence="3 4">
    <name type="scientific">Puccinia striiformis</name>
    <dbReference type="NCBI Taxonomy" id="27350"/>
    <lineage>
        <taxon>Eukaryota</taxon>
        <taxon>Fungi</taxon>
        <taxon>Dikarya</taxon>
        <taxon>Basidiomycota</taxon>
        <taxon>Pucciniomycotina</taxon>
        <taxon>Pucciniomycetes</taxon>
        <taxon>Pucciniales</taxon>
        <taxon>Pucciniaceae</taxon>
        <taxon>Puccinia</taxon>
    </lineage>
</organism>
<dbReference type="VEuPathDB" id="FungiDB:PSHT_11160"/>
<feature type="compositionally biased region" description="Basic and acidic residues" evidence="1">
    <location>
        <begin position="575"/>
        <end position="586"/>
    </location>
</feature>
<dbReference type="OrthoDB" id="2100085at2759"/>
<feature type="compositionally biased region" description="Polar residues" evidence="1">
    <location>
        <begin position="75"/>
        <end position="93"/>
    </location>
</feature>
<comment type="caution">
    <text evidence="3">The sequence shown here is derived from an EMBL/GenBank/DDBJ whole genome shotgun (WGS) entry which is preliminary data.</text>
</comment>
<dbReference type="InterPro" id="IPR017853">
    <property type="entry name" value="GH"/>
</dbReference>
<dbReference type="VEuPathDB" id="FungiDB:PSTT_09309"/>
<feature type="region of interest" description="Disordered" evidence="1">
    <location>
        <begin position="64"/>
        <end position="96"/>
    </location>
</feature>
<feature type="region of interest" description="Disordered" evidence="1">
    <location>
        <begin position="471"/>
        <end position="528"/>
    </location>
</feature>
<feature type="region of interest" description="Disordered" evidence="1">
    <location>
        <begin position="546"/>
        <end position="614"/>
    </location>
</feature>
<feature type="compositionally biased region" description="Low complexity" evidence="1">
    <location>
        <begin position="219"/>
        <end position="235"/>
    </location>
</feature>
<dbReference type="Pfam" id="PF18088">
    <property type="entry name" value="Glyco_H_20C_C"/>
    <property type="match status" value="1"/>
</dbReference>
<gene>
    <name evidence="3" type="ORF">PSHT_11160</name>
</gene>
<dbReference type="Gene3D" id="3.20.20.80">
    <property type="entry name" value="Glycosidases"/>
    <property type="match status" value="1"/>
</dbReference>
<evidence type="ECO:0000259" key="2">
    <source>
        <dbReference type="Pfam" id="PF18088"/>
    </source>
</evidence>
<feature type="compositionally biased region" description="Low complexity" evidence="1">
    <location>
        <begin position="552"/>
        <end position="566"/>
    </location>
</feature>
<dbReference type="VEuPathDB" id="FungiDB:PSTT_09308"/>
<dbReference type="GO" id="GO:0015929">
    <property type="term" value="F:hexosaminidase activity"/>
    <property type="evidence" value="ECO:0007669"/>
    <property type="project" value="InterPro"/>
</dbReference>
<accession>A0A2S4V534</accession>
<proteinExistence type="predicted"/>